<dbReference type="Proteomes" id="UP000480929">
    <property type="component" value="Unassembled WGS sequence"/>
</dbReference>
<evidence type="ECO:0000256" key="1">
    <source>
        <dbReference type="ARBA" id="ARBA00004141"/>
    </source>
</evidence>
<gene>
    <name evidence="8" type="ORF">GKD88_05545</name>
    <name evidence="7" type="ORF">GKE08_03815</name>
</gene>
<feature type="transmembrane region" description="Helical" evidence="5">
    <location>
        <begin position="385"/>
        <end position="404"/>
    </location>
</feature>
<keyword evidence="4 5" id="KW-0472">Membrane</keyword>
<accession>A0A6N7S481</accession>
<evidence type="ECO:0000256" key="5">
    <source>
        <dbReference type="SAM" id="Phobius"/>
    </source>
</evidence>
<evidence type="ECO:0000259" key="6">
    <source>
        <dbReference type="Pfam" id="PF04932"/>
    </source>
</evidence>
<feature type="transmembrane region" description="Helical" evidence="5">
    <location>
        <begin position="77"/>
        <end position="95"/>
    </location>
</feature>
<feature type="transmembrane region" description="Helical" evidence="5">
    <location>
        <begin position="355"/>
        <end position="373"/>
    </location>
</feature>
<feature type="transmembrane region" description="Helical" evidence="5">
    <location>
        <begin position="145"/>
        <end position="168"/>
    </location>
</feature>
<protein>
    <recommendedName>
        <fullName evidence="6">O-antigen ligase-related domain-containing protein</fullName>
    </recommendedName>
</protein>
<evidence type="ECO:0000256" key="3">
    <source>
        <dbReference type="ARBA" id="ARBA00022989"/>
    </source>
</evidence>
<dbReference type="OrthoDB" id="1791168at2"/>
<dbReference type="GO" id="GO:0016020">
    <property type="term" value="C:membrane"/>
    <property type="evidence" value="ECO:0007669"/>
    <property type="project" value="UniProtKB-SubCell"/>
</dbReference>
<keyword evidence="2 5" id="KW-0812">Transmembrane</keyword>
<organism evidence="7 9">
    <name type="scientific">Holdemania massiliensis</name>
    <dbReference type="NCBI Taxonomy" id="1468449"/>
    <lineage>
        <taxon>Bacteria</taxon>
        <taxon>Bacillati</taxon>
        <taxon>Bacillota</taxon>
        <taxon>Erysipelotrichia</taxon>
        <taxon>Erysipelotrichales</taxon>
        <taxon>Erysipelotrichaceae</taxon>
        <taxon>Holdemania</taxon>
    </lineage>
</organism>
<reference evidence="9 10" key="1">
    <citation type="journal article" date="2019" name="Nat. Med.">
        <title>A library of human gut bacterial isolates paired with longitudinal multiomics data enables mechanistic microbiome research.</title>
        <authorList>
            <person name="Poyet M."/>
            <person name="Groussin M."/>
            <person name="Gibbons S.M."/>
            <person name="Avila-Pacheco J."/>
            <person name="Jiang X."/>
            <person name="Kearney S.M."/>
            <person name="Perrotta A.R."/>
            <person name="Berdy B."/>
            <person name="Zhao S."/>
            <person name="Lieberman T.D."/>
            <person name="Swanson P.K."/>
            <person name="Smith M."/>
            <person name="Roesemann S."/>
            <person name="Alexander J.E."/>
            <person name="Rich S.A."/>
            <person name="Livny J."/>
            <person name="Vlamakis H."/>
            <person name="Clish C."/>
            <person name="Bullock K."/>
            <person name="Deik A."/>
            <person name="Scott J."/>
            <person name="Pierce K.A."/>
            <person name="Xavier R.J."/>
            <person name="Alm E.J."/>
        </authorList>
    </citation>
    <scope>NUCLEOTIDE SEQUENCE [LARGE SCALE GENOMIC DNA]</scope>
    <source>
        <strain evidence="7 9">BIOML-A4</strain>
        <strain evidence="8 10">BIOML-A5</strain>
    </source>
</reference>
<feature type="transmembrane region" description="Helical" evidence="5">
    <location>
        <begin position="207"/>
        <end position="240"/>
    </location>
</feature>
<evidence type="ECO:0000256" key="2">
    <source>
        <dbReference type="ARBA" id="ARBA00022692"/>
    </source>
</evidence>
<feature type="transmembrane region" description="Helical" evidence="5">
    <location>
        <begin position="180"/>
        <end position="201"/>
    </location>
</feature>
<proteinExistence type="predicted"/>
<feature type="transmembrane region" description="Helical" evidence="5">
    <location>
        <begin position="49"/>
        <end position="70"/>
    </location>
</feature>
<keyword evidence="10" id="KW-1185">Reference proteome</keyword>
<dbReference type="Proteomes" id="UP000433575">
    <property type="component" value="Unassembled WGS sequence"/>
</dbReference>
<feature type="domain" description="O-antigen ligase-related" evidence="6">
    <location>
        <begin position="212"/>
        <end position="362"/>
    </location>
</feature>
<evidence type="ECO:0000313" key="7">
    <source>
        <dbReference type="EMBL" id="MSA88445.1"/>
    </source>
</evidence>
<dbReference type="AlphaFoldDB" id="A0A6N7S481"/>
<comment type="subcellular location">
    <subcellularLocation>
        <location evidence="1">Membrane</location>
        <topology evidence="1">Multi-pass membrane protein</topology>
    </subcellularLocation>
</comment>
<keyword evidence="3 5" id="KW-1133">Transmembrane helix</keyword>
<dbReference type="EMBL" id="WKPI01000006">
    <property type="protein sequence ID" value="MSC32581.1"/>
    <property type="molecule type" value="Genomic_DNA"/>
</dbReference>
<sequence>MGRINIVNNAKLRVSCTSLENLSFVLFFSADFLRLILGALLARIDGSSFLFPVTWGIIYLPLIFSTIIRLSNKKKVNITFIVILILVIGYVFISLELHPNYLDWYLREDYGIWDTVFRPDKGGIYGFLFFSLCHDENRLYKNFKFIAFMCFLFVGYQYFQFLNLGYWLDINAMGMSVESSYGLTFGYNASFVACMFFMFYIKEKKFLYFLLGIISSMLMILQGSRGAIIVLMFFLLLNYVRKLISKGLVKAFLFTMILLILIIFLAMNLSSILSWLSVKLTNVNLSSRTIDAILNNTLFDDNGRSAIQSLVQEKIQNGPFFGFGIFGDRPLVGPYYYWGYCHNLLLEFQVDFGKYPGFLFFFILVILSMKVYFKNINNNIDKFLIFILIISFTSKLFLSSTFWGDKYFWSFLALILYWNNSEKKTGLRHAFIKKRSESI</sequence>
<dbReference type="Pfam" id="PF04932">
    <property type="entry name" value="Wzy_C"/>
    <property type="match status" value="1"/>
</dbReference>
<name>A0A6N7S481_9FIRM</name>
<evidence type="ECO:0000313" key="9">
    <source>
        <dbReference type="Proteomes" id="UP000433575"/>
    </source>
</evidence>
<evidence type="ECO:0000256" key="4">
    <source>
        <dbReference type="ARBA" id="ARBA00023136"/>
    </source>
</evidence>
<evidence type="ECO:0000313" key="8">
    <source>
        <dbReference type="EMBL" id="MSC32581.1"/>
    </source>
</evidence>
<evidence type="ECO:0000313" key="10">
    <source>
        <dbReference type="Proteomes" id="UP000480929"/>
    </source>
</evidence>
<dbReference type="InterPro" id="IPR007016">
    <property type="entry name" value="O-antigen_ligase-rel_domated"/>
</dbReference>
<feature type="transmembrane region" description="Helical" evidence="5">
    <location>
        <begin position="252"/>
        <end position="276"/>
    </location>
</feature>
<dbReference type="RefSeq" id="WP_154238008.1">
    <property type="nucleotide sequence ID" value="NZ_WKPI01000006.1"/>
</dbReference>
<comment type="caution">
    <text evidence="7">The sequence shown here is derived from an EMBL/GenBank/DDBJ whole genome shotgun (WGS) entry which is preliminary data.</text>
</comment>
<feature type="transmembrane region" description="Helical" evidence="5">
    <location>
        <begin position="21"/>
        <end position="43"/>
    </location>
</feature>
<dbReference type="EMBL" id="WKPJ01000003">
    <property type="protein sequence ID" value="MSA88445.1"/>
    <property type="molecule type" value="Genomic_DNA"/>
</dbReference>